<accession>A0A6G0YIZ7</accession>
<dbReference type="AlphaFoldDB" id="A0A6G0YIZ7"/>
<name>A0A6G0YIZ7_APHCR</name>
<proteinExistence type="predicted"/>
<organism evidence="1 2">
    <name type="scientific">Aphis craccivora</name>
    <name type="common">Cowpea aphid</name>
    <dbReference type="NCBI Taxonomy" id="307492"/>
    <lineage>
        <taxon>Eukaryota</taxon>
        <taxon>Metazoa</taxon>
        <taxon>Ecdysozoa</taxon>
        <taxon>Arthropoda</taxon>
        <taxon>Hexapoda</taxon>
        <taxon>Insecta</taxon>
        <taxon>Pterygota</taxon>
        <taxon>Neoptera</taxon>
        <taxon>Paraneoptera</taxon>
        <taxon>Hemiptera</taxon>
        <taxon>Sternorrhyncha</taxon>
        <taxon>Aphidomorpha</taxon>
        <taxon>Aphidoidea</taxon>
        <taxon>Aphididae</taxon>
        <taxon>Aphidini</taxon>
        <taxon>Aphis</taxon>
        <taxon>Aphis</taxon>
    </lineage>
</organism>
<dbReference type="EMBL" id="VUJU01003717">
    <property type="protein sequence ID" value="KAF0756946.1"/>
    <property type="molecule type" value="Genomic_DNA"/>
</dbReference>
<evidence type="ECO:0000313" key="1">
    <source>
        <dbReference type="EMBL" id="KAF0756946.1"/>
    </source>
</evidence>
<keyword evidence="2" id="KW-1185">Reference proteome</keyword>
<evidence type="ECO:0000313" key="2">
    <source>
        <dbReference type="Proteomes" id="UP000478052"/>
    </source>
</evidence>
<reference evidence="1 2" key="1">
    <citation type="submission" date="2019-08" db="EMBL/GenBank/DDBJ databases">
        <title>Whole genome of Aphis craccivora.</title>
        <authorList>
            <person name="Voronova N.V."/>
            <person name="Shulinski R.S."/>
            <person name="Bandarenka Y.V."/>
            <person name="Zhorov D.G."/>
            <person name="Warner D."/>
        </authorList>
    </citation>
    <scope>NUCLEOTIDE SEQUENCE [LARGE SCALE GENOMIC DNA]</scope>
    <source>
        <strain evidence="1">180601</strain>
        <tissue evidence="1">Whole Body</tissue>
    </source>
</reference>
<comment type="caution">
    <text evidence="1">The sequence shown here is derived from an EMBL/GenBank/DDBJ whole genome shotgun (WGS) entry which is preliminary data.</text>
</comment>
<dbReference type="Proteomes" id="UP000478052">
    <property type="component" value="Unassembled WGS sequence"/>
</dbReference>
<protein>
    <submittedName>
        <fullName evidence="1">Uncharacterized protein</fullName>
    </submittedName>
</protein>
<sequence length="70" mass="7812">MTASLALFYQSAPFDNRLLHSAMKVISGTIKSTQLQWLLPLPVLTNIASPDLRIKENSIKTIKKAEDKKS</sequence>
<gene>
    <name evidence="1" type="ORF">FWK35_00013076</name>
</gene>